<name>A0ACC2ZUM8_9EURO</name>
<dbReference type="EMBL" id="JAPDRQ010000263">
    <property type="protein sequence ID" value="KAJ9651336.1"/>
    <property type="molecule type" value="Genomic_DNA"/>
</dbReference>
<reference evidence="1" key="1">
    <citation type="submission" date="2022-10" db="EMBL/GenBank/DDBJ databases">
        <title>Culturing micro-colonial fungi from biological soil crusts in the Mojave desert and describing Neophaeococcomyces mojavensis, and introducing the new genera and species Taxawa tesnikishii.</title>
        <authorList>
            <person name="Kurbessoian T."/>
            <person name="Stajich J.E."/>
        </authorList>
    </citation>
    <scope>NUCLEOTIDE SEQUENCE</scope>
    <source>
        <strain evidence="1">JES_112</strain>
    </source>
</reference>
<evidence type="ECO:0000313" key="1">
    <source>
        <dbReference type="EMBL" id="KAJ9651336.1"/>
    </source>
</evidence>
<gene>
    <name evidence="1" type="ORF">H2198_009370</name>
</gene>
<organism evidence="1 2">
    <name type="scientific">Neophaeococcomyces mojaviensis</name>
    <dbReference type="NCBI Taxonomy" id="3383035"/>
    <lineage>
        <taxon>Eukaryota</taxon>
        <taxon>Fungi</taxon>
        <taxon>Dikarya</taxon>
        <taxon>Ascomycota</taxon>
        <taxon>Pezizomycotina</taxon>
        <taxon>Eurotiomycetes</taxon>
        <taxon>Chaetothyriomycetidae</taxon>
        <taxon>Chaetothyriales</taxon>
        <taxon>Chaetothyriales incertae sedis</taxon>
        <taxon>Neophaeococcomyces</taxon>
    </lineage>
</organism>
<keyword evidence="2" id="KW-1185">Reference proteome</keyword>
<accession>A0ACC2ZUM8</accession>
<dbReference type="Proteomes" id="UP001172386">
    <property type="component" value="Unassembled WGS sequence"/>
</dbReference>
<proteinExistence type="predicted"/>
<comment type="caution">
    <text evidence="1">The sequence shown here is derived from an EMBL/GenBank/DDBJ whole genome shotgun (WGS) entry which is preliminary data.</text>
</comment>
<evidence type="ECO:0000313" key="2">
    <source>
        <dbReference type="Proteomes" id="UP001172386"/>
    </source>
</evidence>
<protein>
    <submittedName>
        <fullName evidence="1">Uncharacterized protein</fullName>
    </submittedName>
</protein>
<sequence>MNSNHSTDELFPPGTNRIETSSGTGIVLSPAPSADPNQPLNWPKWRKTLHMVLLCLYTILVFAVLTVATPLWVNINIETGVSFDDLNNAYATSSGALAIGCIFFVPVALKFGRRPVYIITALLMTASAIWQGRAQTTGDFIGSNVIAGLAGAVNEALFQVTVSDLFFVHQRASANGMYLAAVCIGNYLGPVAAGYVAESQGWRWTFYYLTIFMGITSIAMIFGLEESKFPSPVINGQSTGALKAKTDSEDGSHLNEKTGVKDLALSGERQLSIQVTHDSVLRNSTIPVDSYWKRHRLYTLDTSSLPGKKNSFFRHVVQPFEILLRFPAVAFAALQYGWLVSVLSVVAVTQATIYPAPPYNFGAASVGLMSLPPAIGAIIGSMLGGPLVDYFAIQVAKRRGGIHEPETRLWLFMIPGCGMVVGTLMYGLTIAKGEAWIINAIGAGFVGFALGGCGDMALTYVQDSYQYILGDALVGVVFIRNAISTGLIFAVPPWMTNMGIYDMFIVVGVLAAVIALTSVPLIVWGRSWRIRLAGGYQKYAERQY</sequence>